<feature type="region of interest" description="Disordered" evidence="1">
    <location>
        <begin position="1"/>
        <end position="23"/>
    </location>
</feature>
<accession>A0A4Q8AL54</accession>
<reference evidence="2 3" key="1">
    <citation type="submission" date="2019-02" db="EMBL/GenBank/DDBJ databases">
        <title>Sequencing the genomes of 1000 actinobacteria strains.</title>
        <authorList>
            <person name="Klenk H.-P."/>
        </authorList>
    </citation>
    <scope>NUCLEOTIDE SEQUENCE [LARGE SCALE GENOMIC DNA]</scope>
    <source>
        <strain evidence="2 3">DSM 18319</strain>
    </source>
</reference>
<dbReference type="Proteomes" id="UP000291483">
    <property type="component" value="Unassembled WGS sequence"/>
</dbReference>
<name>A0A4Q8AL54_9MICO</name>
<dbReference type="AlphaFoldDB" id="A0A4Q8AL54"/>
<organism evidence="2 3">
    <name type="scientific">Microterricola gilva</name>
    <dbReference type="NCBI Taxonomy" id="393267"/>
    <lineage>
        <taxon>Bacteria</taxon>
        <taxon>Bacillati</taxon>
        <taxon>Actinomycetota</taxon>
        <taxon>Actinomycetes</taxon>
        <taxon>Micrococcales</taxon>
        <taxon>Microbacteriaceae</taxon>
        <taxon>Microterricola</taxon>
    </lineage>
</organism>
<evidence type="ECO:0000313" key="2">
    <source>
        <dbReference type="EMBL" id="RZU64599.1"/>
    </source>
</evidence>
<comment type="caution">
    <text evidence="2">The sequence shown here is derived from an EMBL/GenBank/DDBJ whole genome shotgun (WGS) entry which is preliminary data.</text>
</comment>
<dbReference type="RefSeq" id="WP_130505071.1">
    <property type="nucleotide sequence ID" value="NZ_SHLC01000001.1"/>
</dbReference>
<evidence type="ECO:0000256" key="1">
    <source>
        <dbReference type="SAM" id="MobiDB-lite"/>
    </source>
</evidence>
<evidence type="ECO:0000313" key="3">
    <source>
        <dbReference type="Proteomes" id="UP000291483"/>
    </source>
</evidence>
<dbReference type="EMBL" id="SHLC01000001">
    <property type="protein sequence ID" value="RZU64599.1"/>
    <property type="molecule type" value="Genomic_DNA"/>
</dbReference>
<sequence length="122" mass="12787">MTNESDTEAAMLPGFESPPEPKGSLAAAVAAQISALRSLGYIEANHSAQVELALVAARDIDRSFGRGAPSGRANLLRVMNEILESLPQPEAASKDLLDEVVSAMMHDDEDEVSDAVSVLAAP</sequence>
<protein>
    <submittedName>
        <fullName evidence="2">Uncharacterized protein</fullName>
    </submittedName>
</protein>
<keyword evidence="3" id="KW-1185">Reference proteome</keyword>
<proteinExistence type="predicted"/>
<dbReference type="OrthoDB" id="9939174at2"/>
<gene>
    <name evidence="2" type="ORF">EV379_0902</name>
</gene>